<organism evidence="1 2">
    <name type="scientific">Thelephora ganbajun</name>
    <name type="common">Ganba fungus</name>
    <dbReference type="NCBI Taxonomy" id="370292"/>
    <lineage>
        <taxon>Eukaryota</taxon>
        <taxon>Fungi</taxon>
        <taxon>Dikarya</taxon>
        <taxon>Basidiomycota</taxon>
        <taxon>Agaricomycotina</taxon>
        <taxon>Agaricomycetes</taxon>
        <taxon>Thelephorales</taxon>
        <taxon>Thelephoraceae</taxon>
        <taxon>Thelephora</taxon>
    </lineage>
</organism>
<evidence type="ECO:0000313" key="1">
    <source>
        <dbReference type="EMBL" id="KAF9649266.1"/>
    </source>
</evidence>
<reference evidence="1" key="2">
    <citation type="journal article" date="2020" name="Nat. Commun.">
        <title>Large-scale genome sequencing of mycorrhizal fungi provides insights into the early evolution of symbiotic traits.</title>
        <authorList>
            <person name="Miyauchi S."/>
            <person name="Kiss E."/>
            <person name="Kuo A."/>
            <person name="Drula E."/>
            <person name="Kohler A."/>
            <person name="Sanchez-Garcia M."/>
            <person name="Morin E."/>
            <person name="Andreopoulos B."/>
            <person name="Barry K.W."/>
            <person name="Bonito G."/>
            <person name="Buee M."/>
            <person name="Carver A."/>
            <person name="Chen C."/>
            <person name="Cichocki N."/>
            <person name="Clum A."/>
            <person name="Culley D."/>
            <person name="Crous P.W."/>
            <person name="Fauchery L."/>
            <person name="Girlanda M."/>
            <person name="Hayes R.D."/>
            <person name="Keri Z."/>
            <person name="LaButti K."/>
            <person name="Lipzen A."/>
            <person name="Lombard V."/>
            <person name="Magnuson J."/>
            <person name="Maillard F."/>
            <person name="Murat C."/>
            <person name="Nolan M."/>
            <person name="Ohm R.A."/>
            <person name="Pangilinan J."/>
            <person name="Pereira M.F."/>
            <person name="Perotto S."/>
            <person name="Peter M."/>
            <person name="Pfister S."/>
            <person name="Riley R."/>
            <person name="Sitrit Y."/>
            <person name="Stielow J.B."/>
            <person name="Szollosi G."/>
            <person name="Zifcakova L."/>
            <person name="Stursova M."/>
            <person name="Spatafora J.W."/>
            <person name="Tedersoo L."/>
            <person name="Vaario L.M."/>
            <person name="Yamada A."/>
            <person name="Yan M."/>
            <person name="Wang P."/>
            <person name="Xu J."/>
            <person name="Bruns T."/>
            <person name="Baldrian P."/>
            <person name="Vilgalys R."/>
            <person name="Dunand C."/>
            <person name="Henrissat B."/>
            <person name="Grigoriev I.V."/>
            <person name="Hibbett D."/>
            <person name="Nagy L.G."/>
            <person name="Martin F.M."/>
        </authorList>
    </citation>
    <scope>NUCLEOTIDE SEQUENCE</scope>
    <source>
        <strain evidence="1">P2</strain>
    </source>
</reference>
<sequence length="585" mass="65572">MRRHGGENWTAKPHTRYLDHRPPGPPPPQRSLCIRHFASMNSFETYPTAWTTRVKGLRRYSPSHVAVNRSRDRSWTFCGDVRLICAPSSGPYLQTPGRSQMVFLNLSQDEWERFKKYTARVIALGIPKMGHLHKSMSSGRPRTWISVETIQLLGMELQRGGFWPRVCRLKCNIDWDFLPFISSFLTSTIINIDLTLPRERNLLLQPTLSLLKQTCRQLQSLTMDIDASDPPCGGEMGRLIFASRHTLRCIKIRSSTPPDIFPVIFDLPRLQDLILRELHLPNEVPPRMLPYLKTICFFGTRGPNLTQFFRGLPAQRLATVTIFRGEIIQLPALLDSMRGATGIMDALHLSPVTALDPPSISLLCSFINLTSLTIGCVCEGLVGPCSFAPTDRDISQLGGALPHIRILNLSPGCRGPRHVTFVSLICLSRMCGNLGSLAIRVDFASIIDSDQLNHNNASLGANSARPQRTRSRLGTLIVGNSPLPDTPHCEWVTALALVSIFPSIKVIFSYCDGEMLKRWDEVRDDVFVCQKIFYITNVRVFQSLELSAHRPQIALTTVVGCSRSCVLWDDTTVFPSNSSQLWGLS</sequence>
<keyword evidence="2" id="KW-1185">Reference proteome</keyword>
<protein>
    <submittedName>
        <fullName evidence="1">Uncharacterized protein</fullName>
    </submittedName>
</protein>
<reference evidence="1" key="1">
    <citation type="submission" date="2019-10" db="EMBL/GenBank/DDBJ databases">
        <authorList>
            <consortium name="DOE Joint Genome Institute"/>
            <person name="Kuo A."/>
            <person name="Miyauchi S."/>
            <person name="Kiss E."/>
            <person name="Drula E."/>
            <person name="Kohler A."/>
            <person name="Sanchez-Garcia M."/>
            <person name="Andreopoulos B."/>
            <person name="Barry K.W."/>
            <person name="Bonito G."/>
            <person name="Buee M."/>
            <person name="Carver A."/>
            <person name="Chen C."/>
            <person name="Cichocki N."/>
            <person name="Clum A."/>
            <person name="Culley D."/>
            <person name="Crous P.W."/>
            <person name="Fauchery L."/>
            <person name="Girlanda M."/>
            <person name="Hayes R."/>
            <person name="Keri Z."/>
            <person name="Labutti K."/>
            <person name="Lipzen A."/>
            <person name="Lombard V."/>
            <person name="Magnuson J."/>
            <person name="Maillard F."/>
            <person name="Morin E."/>
            <person name="Murat C."/>
            <person name="Nolan M."/>
            <person name="Ohm R."/>
            <person name="Pangilinan J."/>
            <person name="Pereira M."/>
            <person name="Perotto S."/>
            <person name="Peter M."/>
            <person name="Riley R."/>
            <person name="Sitrit Y."/>
            <person name="Stielow B."/>
            <person name="Szollosi G."/>
            <person name="Zifcakova L."/>
            <person name="Stursova M."/>
            <person name="Spatafora J.W."/>
            <person name="Tedersoo L."/>
            <person name="Vaario L.-M."/>
            <person name="Yamada A."/>
            <person name="Yan M."/>
            <person name="Wang P."/>
            <person name="Xu J."/>
            <person name="Bruns T."/>
            <person name="Baldrian P."/>
            <person name="Vilgalys R."/>
            <person name="Henrissat B."/>
            <person name="Grigoriev I.V."/>
            <person name="Hibbett D."/>
            <person name="Nagy L.G."/>
            <person name="Martin F.M."/>
        </authorList>
    </citation>
    <scope>NUCLEOTIDE SEQUENCE</scope>
    <source>
        <strain evidence="1">P2</strain>
    </source>
</reference>
<name>A0ACB6ZHW5_THEGA</name>
<dbReference type="EMBL" id="MU118000">
    <property type="protein sequence ID" value="KAF9649266.1"/>
    <property type="molecule type" value="Genomic_DNA"/>
</dbReference>
<dbReference type="Proteomes" id="UP000886501">
    <property type="component" value="Unassembled WGS sequence"/>
</dbReference>
<gene>
    <name evidence="1" type="ORF">BDM02DRAFT_1936668</name>
</gene>
<comment type="caution">
    <text evidence="1">The sequence shown here is derived from an EMBL/GenBank/DDBJ whole genome shotgun (WGS) entry which is preliminary data.</text>
</comment>
<evidence type="ECO:0000313" key="2">
    <source>
        <dbReference type="Proteomes" id="UP000886501"/>
    </source>
</evidence>
<proteinExistence type="predicted"/>
<accession>A0ACB6ZHW5</accession>